<dbReference type="PANTHER" id="PTHR47199:SF2">
    <property type="entry name" value="PHOTOSYSTEM II STABILITY_ASSEMBLY FACTOR HCF136, CHLOROPLASTIC"/>
    <property type="match status" value="1"/>
</dbReference>
<dbReference type="EMBL" id="AQQV01000002">
    <property type="protein sequence ID" value="ORE86824.1"/>
    <property type="molecule type" value="Genomic_DNA"/>
</dbReference>
<keyword evidence="5" id="KW-1185">Reference proteome</keyword>
<dbReference type="AlphaFoldDB" id="A0A1Y1SDP2"/>
<dbReference type="STRING" id="1317117.ATO7_07287"/>
<name>A0A1Y1SDP2_9GAMM</name>
<evidence type="ECO:0000256" key="1">
    <source>
        <dbReference type="ARBA" id="ARBA00022531"/>
    </source>
</evidence>
<dbReference type="InterPro" id="IPR036278">
    <property type="entry name" value="Sialidase_sf"/>
</dbReference>
<comment type="caution">
    <text evidence="4">The sequence shown here is derived from an EMBL/GenBank/DDBJ whole genome shotgun (WGS) entry which is preliminary data.</text>
</comment>
<sequence length="289" mass="31099">MPLALSAQINDLAVSDNVEIGVGERGIILRRVGRGAWQQIQSPVSSLLNAVFLIGKKGWAVGHDAVILMTQDAGLSWTIAQRNAELQKPFLDIHFTDEKIGFAVGAFGLFMNSIDGGKTWRTVQVEEFLDLPPHLNAIRELNDKSLLIVGEMGTVAHSTDGQKWHVSNVSYEGSIFTIVPAGKKGAVVGGMRGNTFFTQNPAMSPWQSLDLGSTKSVYGGDRSGSGDVYLAAGNEIFRLRKNDGQVRINRLPVDWLGDASDAGGITTLLVSADEIVVGTYSGVRSFLMP</sequence>
<dbReference type="GO" id="GO:0015979">
    <property type="term" value="P:photosynthesis"/>
    <property type="evidence" value="ECO:0007669"/>
    <property type="project" value="UniProtKB-KW"/>
</dbReference>
<feature type="domain" description="Photosynthesis system II assembly factor Ycf48/Hcf136-like" evidence="3">
    <location>
        <begin position="36"/>
        <end position="218"/>
    </location>
</feature>
<protein>
    <submittedName>
        <fullName evidence="4">BNR repeat-containing protein</fullName>
    </submittedName>
</protein>
<organism evidence="4 5">
    <name type="scientific">Oceanococcus atlanticus</name>
    <dbReference type="NCBI Taxonomy" id="1317117"/>
    <lineage>
        <taxon>Bacteria</taxon>
        <taxon>Pseudomonadati</taxon>
        <taxon>Pseudomonadota</taxon>
        <taxon>Gammaproteobacteria</taxon>
        <taxon>Chromatiales</taxon>
        <taxon>Oceanococcaceae</taxon>
        <taxon>Oceanococcus</taxon>
    </lineage>
</organism>
<evidence type="ECO:0000313" key="4">
    <source>
        <dbReference type="EMBL" id="ORE86824.1"/>
    </source>
</evidence>
<dbReference type="Gene3D" id="2.130.10.10">
    <property type="entry name" value="YVTN repeat-like/Quinoprotein amine dehydrogenase"/>
    <property type="match status" value="1"/>
</dbReference>
<dbReference type="PANTHER" id="PTHR47199">
    <property type="entry name" value="PHOTOSYSTEM II STABILITY/ASSEMBLY FACTOR HCF136, CHLOROPLASTIC"/>
    <property type="match status" value="1"/>
</dbReference>
<keyword evidence="1" id="KW-0602">Photosynthesis</keyword>
<dbReference type="InterPro" id="IPR015943">
    <property type="entry name" value="WD40/YVTN_repeat-like_dom_sf"/>
</dbReference>
<accession>A0A1Y1SDP2</accession>
<dbReference type="Pfam" id="PF14870">
    <property type="entry name" value="PSII_BNR"/>
    <property type="match status" value="1"/>
</dbReference>
<evidence type="ECO:0000313" key="5">
    <source>
        <dbReference type="Proteomes" id="UP000192342"/>
    </source>
</evidence>
<dbReference type="GO" id="GO:0009523">
    <property type="term" value="C:photosystem II"/>
    <property type="evidence" value="ECO:0007669"/>
    <property type="project" value="UniProtKB-KW"/>
</dbReference>
<dbReference type="Proteomes" id="UP000192342">
    <property type="component" value="Unassembled WGS sequence"/>
</dbReference>
<dbReference type="InterPro" id="IPR028203">
    <property type="entry name" value="PSII_CF48-like_dom"/>
</dbReference>
<reference evidence="4 5" key="1">
    <citation type="submission" date="2013-04" db="EMBL/GenBank/DDBJ databases">
        <title>Oceanococcus atlanticus 22II-S10r2 Genome Sequencing.</title>
        <authorList>
            <person name="Lai Q."/>
            <person name="Li G."/>
            <person name="Shao Z."/>
        </authorList>
    </citation>
    <scope>NUCLEOTIDE SEQUENCE [LARGE SCALE GENOMIC DNA]</scope>
    <source>
        <strain evidence="4 5">22II-S10r2</strain>
    </source>
</reference>
<evidence type="ECO:0000256" key="2">
    <source>
        <dbReference type="ARBA" id="ARBA00023276"/>
    </source>
</evidence>
<evidence type="ECO:0000259" key="3">
    <source>
        <dbReference type="Pfam" id="PF14870"/>
    </source>
</evidence>
<keyword evidence="2" id="KW-0604">Photosystem II</keyword>
<proteinExistence type="predicted"/>
<gene>
    <name evidence="4" type="ORF">ATO7_07287</name>
</gene>
<dbReference type="SUPFAM" id="SSF50939">
    <property type="entry name" value="Sialidases"/>
    <property type="match status" value="1"/>
</dbReference>